<dbReference type="GO" id="GO:0005789">
    <property type="term" value="C:endoplasmic reticulum membrane"/>
    <property type="evidence" value="ECO:0007669"/>
    <property type="project" value="TreeGrafter"/>
</dbReference>
<name>A0A2J8AH58_9CHLO</name>
<evidence type="ECO:0000256" key="5">
    <source>
        <dbReference type="ARBA" id="ARBA00022919"/>
    </source>
</evidence>
<dbReference type="InterPro" id="IPR045221">
    <property type="entry name" value="Sphingomyelin_synth-like"/>
</dbReference>
<dbReference type="GO" id="GO:0005886">
    <property type="term" value="C:plasma membrane"/>
    <property type="evidence" value="ECO:0007669"/>
    <property type="project" value="TreeGrafter"/>
</dbReference>
<dbReference type="GO" id="GO:0000139">
    <property type="term" value="C:Golgi membrane"/>
    <property type="evidence" value="ECO:0007669"/>
    <property type="project" value="TreeGrafter"/>
</dbReference>
<evidence type="ECO:0000256" key="9">
    <source>
        <dbReference type="SAM" id="MobiDB-lite"/>
    </source>
</evidence>
<protein>
    <submittedName>
        <fullName evidence="12">Phosphatidylinositol:ceramide inositolphosphotransferase 3</fullName>
    </submittedName>
</protein>
<dbReference type="GO" id="GO:0033188">
    <property type="term" value="F:sphingomyelin synthase activity"/>
    <property type="evidence" value="ECO:0007669"/>
    <property type="project" value="TreeGrafter"/>
</dbReference>
<evidence type="ECO:0000256" key="10">
    <source>
        <dbReference type="SAM" id="Phobius"/>
    </source>
</evidence>
<feature type="transmembrane region" description="Helical" evidence="10">
    <location>
        <begin position="362"/>
        <end position="380"/>
    </location>
</feature>
<dbReference type="PANTHER" id="PTHR21290:SF25">
    <property type="entry name" value="SPHINGOMYELIN SYNTHASE-RELATED PROTEIN 1"/>
    <property type="match status" value="1"/>
</dbReference>
<feature type="domain" description="Sphingomyelin synthase-like" evidence="11">
    <location>
        <begin position="265"/>
        <end position="336"/>
    </location>
</feature>
<accession>A0A2J8AH58</accession>
<dbReference type="AlphaFoldDB" id="A0A2J8AH58"/>
<feature type="compositionally biased region" description="Low complexity" evidence="9">
    <location>
        <begin position="14"/>
        <end position="26"/>
    </location>
</feature>
<evidence type="ECO:0000259" key="11">
    <source>
        <dbReference type="Pfam" id="PF14360"/>
    </source>
</evidence>
<gene>
    <name evidence="12" type="ORF">TSOC_001268</name>
</gene>
<evidence type="ECO:0000256" key="8">
    <source>
        <dbReference type="ARBA" id="ARBA00023136"/>
    </source>
</evidence>
<comment type="subcellular location">
    <subcellularLocation>
        <location evidence="1">Membrane</location>
        <topology evidence="1">Multi-pass membrane protein</topology>
    </subcellularLocation>
</comment>
<dbReference type="InterPro" id="IPR025749">
    <property type="entry name" value="Sphingomyelin_synth-like_dom"/>
</dbReference>
<evidence type="ECO:0000256" key="2">
    <source>
        <dbReference type="ARBA" id="ARBA00005441"/>
    </source>
</evidence>
<proteinExistence type="inferred from homology"/>
<comment type="similarity">
    <text evidence="2">Belongs to the sphingomyelin synthase family.</text>
</comment>
<dbReference type="Pfam" id="PF14360">
    <property type="entry name" value="PAP2_C"/>
    <property type="match status" value="1"/>
</dbReference>
<keyword evidence="3 12" id="KW-0808">Transferase</keyword>
<dbReference type="Proteomes" id="UP000236333">
    <property type="component" value="Unassembled WGS sequence"/>
</dbReference>
<keyword evidence="8 10" id="KW-0472">Membrane</keyword>
<dbReference type="OrthoDB" id="422827at2759"/>
<keyword evidence="6 10" id="KW-1133">Transmembrane helix</keyword>
<keyword evidence="13" id="KW-1185">Reference proteome</keyword>
<dbReference type="GO" id="GO:0047493">
    <property type="term" value="F:ceramide cholinephosphotransferase activity"/>
    <property type="evidence" value="ECO:0007669"/>
    <property type="project" value="TreeGrafter"/>
</dbReference>
<keyword evidence="7" id="KW-0443">Lipid metabolism</keyword>
<evidence type="ECO:0000256" key="6">
    <source>
        <dbReference type="ARBA" id="ARBA00022989"/>
    </source>
</evidence>
<feature type="region of interest" description="Disordered" evidence="9">
    <location>
        <begin position="1"/>
        <end position="41"/>
    </location>
</feature>
<evidence type="ECO:0000256" key="4">
    <source>
        <dbReference type="ARBA" id="ARBA00022692"/>
    </source>
</evidence>
<organism evidence="12 13">
    <name type="scientific">Tetrabaena socialis</name>
    <dbReference type="NCBI Taxonomy" id="47790"/>
    <lineage>
        <taxon>Eukaryota</taxon>
        <taxon>Viridiplantae</taxon>
        <taxon>Chlorophyta</taxon>
        <taxon>core chlorophytes</taxon>
        <taxon>Chlorophyceae</taxon>
        <taxon>CS clade</taxon>
        <taxon>Chlamydomonadales</taxon>
        <taxon>Tetrabaenaceae</taxon>
        <taxon>Tetrabaena</taxon>
    </lineage>
</organism>
<dbReference type="EMBL" id="PGGS01000020">
    <property type="protein sequence ID" value="PNH11864.1"/>
    <property type="molecule type" value="Genomic_DNA"/>
</dbReference>
<keyword evidence="5" id="KW-0746">Sphingolipid metabolism</keyword>
<evidence type="ECO:0000313" key="13">
    <source>
        <dbReference type="Proteomes" id="UP000236333"/>
    </source>
</evidence>
<evidence type="ECO:0000256" key="7">
    <source>
        <dbReference type="ARBA" id="ARBA00023098"/>
    </source>
</evidence>
<sequence length="382" mass="41009">MGPDPLLGVRRRPQAAPSLDDASPPAREASNGTLQPGGSSVRKRQSAVRARCGAGLDVVAAAILLAQPCLALLAPGALAAVPGAAVRAVAALGALLLARRLLCFPRWRDEHAHVPRFTACFLAMLAELAMENCAVLVSAWDVRKYEAVPGLQDNVQLAVRALAARSGAVRWAAEARWAHILHFLGALLALPFSVLWDQVPYSGFGIMSRVVLTICCSRVLRVACFMCTVLPSPRPGCYARRFPPPPEGLWQALRLGYTTIRGFGGCNDLIFSGHGAFWVLAPLAFRTYYPGRRLSTGVLWAALAHTSLKDVVDLQHYSVDMLLAVIVTWAVWDWLEWVYPPAERALQQRPAGAPPDPLHPGVMGLIFGCLAVAGVIVIGGKA</sequence>
<evidence type="ECO:0000313" key="12">
    <source>
        <dbReference type="EMBL" id="PNH11864.1"/>
    </source>
</evidence>
<evidence type="ECO:0000256" key="1">
    <source>
        <dbReference type="ARBA" id="ARBA00004141"/>
    </source>
</evidence>
<comment type="caution">
    <text evidence="12">The sequence shown here is derived from an EMBL/GenBank/DDBJ whole genome shotgun (WGS) entry which is preliminary data.</text>
</comment>
<dbReference type="GO" id="GO:0046513">
    <property type="term" value="P:ceramide biosynthetic process"/>
    <property type="evidence" value="ECO:0007669"/>
    <property type="project" value="TreeGrafter"/>
</dbReference>
<evidence type="ECO:0000256" key="3">
    <source>
        <dbReference type="ARBA" id="ARBA00022679"/>
    </source>
</evidence>
<reference evidence="12 13" key="1">
    <citation type="journal article" date="2017" name="Mol. Biol. Evol.">
        <title>The 4-celled Tetrabaena socialis nuclear genome reveals the essential components for genetic control of cell number at the origin of multicellularity in the volvocine lineage.</title>
        <authorList>
            <person name="Featherston J."/>
            <person name="Arakaki Y."/>
            <person name="Hanschen E.R."/>
            <person name="Ferris P.J."/>
            <person name="Michod R.E."/>
            <person name="Olson B.J.S.C."/>
            <person name="Nozaki H."/>
            <person name="Durand P.M."/>
        </authorList>
    </citation>
    <scope>NUCLEOTIDE SEQUENCE [LARGE SCALE GENOMIC DNA]</scope>
    <source>
        <strain evidence="12 13">NIES-571</strain>
    </source>
</reference>
<keyword evidence="4 10" id="KW-0812">Transmembrane</keyword>
<dbReference type="PANTHER" id="PTHR21290">
    <property type="entry name" value="SPHINGOMYELIN SYNTHETASE"/>
    <property type="match status" value="1"/>
</dbReference>